<accession>A0A892ZMA4</accession>
<dbReference type="PANTHER" id="PTHR30121">
    <property type="entry name" value="UNCHARACTERIZED PROTEIN YJGR-RELATED"/>
    <property type="match status" value="1"/>
</dbReference>
<dbReference type="InterPro" id="IPR051162">
    <property type="entry name" value="T4SS_component"/>
</dbReference>
<proteinExistence type="inferred from homology"/>
<dbReference type="Gene3D" id="3.40.50.300">
    <property type="entry name" value="P-loop containing nucleotide triphosphate hydrolases"/>
    <property type="match status" value="1"/>
</dbReference>
<dbReference type="SUPFAM" id="SSF52540">
    <property type="entry name" value="P-loop containing nucleoside triphosphate hydrolases"/>
    <property type="match status" value="1"/>
</dbReference>
<dbReference type="KEGG" id="ptes:JQU52_05440"/>
<evidence type="ECO:0000313" key="4">
    <source>
        <dbReference type="Proteomes" id="UP000653156"/>
    </source>
</evidence>
<gene>
    <name evidence="3" type="ORF">JQU52_05440</name>
</gene>
<comment type="similarity">
    <text evidence="1">Belongs to the TrbE/VirB4 family.</text>
</comment>
<dbReference type="PANTHER" id="PTHR30121:SF6">
    <property type="entry name" value="SLR6007 PROTEIN"/>
    <property type="match status" value="1"/>
</dbReference>
<feature type="domain" description="CagE TrbE VirB component of type IV transporter system central" evidence="2">
    <location>
        <begin position="178"/>
        <end position="374"/>
    </location>
</feature>
<dbReference type="InterPro" id="IPR018145">
    <property type="entry name" value="CagE_TrbE_VirB_cntrl_dom"/>
</dbReference>
<reference evidence="3" key="1">
    <citation type="submission" date="2021-02" db="EMBL/GenBank/DDBJ databases">
        <title>Neisseriaceae sp. 26B isolated from the cloaca of a Common Toad-headed Turtle (Mesoclemmys nasuta).</title>
        <authorList>
            <person name="Spergser J."/>
            <person name="Busse H.-J."/>
        </authorList>
    </citation>
    <scope>NUCLEOTIDE SEQUENCE</scope>
    <source>
        <strain evidence="3">26B</strain>
    </source>
</reference>
<dbReference type="AlphaFoldDB" id="A0A892ZMA4"/>
<protein>
    <submittedName>
        <fullName evidence="3">Conjugal transfer protein</fullName>
    </submittedName>
</protein>
<sequence>MAPIPYSPPNTGDNKVIISDFLSKALKGQPAQSDFLPKVCQHVTNNIVHYKSGHVGFTIRMQGLPFDGVDDKHLFTQFVSLRLLLAGMGKTLGNRLAVWGTLQRQKINFDRQYRFDTAFCQRFTEKYLQRFQEKDYFENVFHLSVVIKTDNINSGIKEAEEQIAILMRMLEPYEPTLLSAYQNQDGVAFSEVYEFFGSLINGSHQQIPLTNIDAYQAIAGADLHFGTDVCEIRPQAGKRKFAQMWDLKDYGVSKPKILTNILTLPFEFTFTQSLIFVNPYDMQGTIRKQLNNLESAGDMAKEQMEELQEGQGKLVTGELMFGDYHAVLVVYGKTAEQAADNGARAYSAFLNAGGYRFTKAGMSAPATFFSQVPGSKERPRSFPKTTANLATTFGIHNYSYGKKTGNPLGDGSAVMPLQTVSKTVFDFNWHFSNPKEDNIGEKIAGHTLMLGATGTGKTTLQTAIVAFTERFNPSLFVMDLDRGMEIFIRAVGGNYFALEAGKPTGLNPFQLPDNPANREFLYTLVGMCGEDENGKLTATEEKQIQVAVDSLMSLSFENRHFSHLLQNIPIIPDPNSLRVRLEKWCRSENGRFAWCLDNPVNLFDPDNFWRVGFDLTEILKDNYPPTGPVFAYMFHLRNLMMKRVAEIDGILATIIEEFWFPARFKVTEEMMLKILKTDRKLGGWLILVSQSPEDAIASSIFPAIVQQTPTKVFLPNPDAEYEGSYQRCGLTYKEYEELAKLSVNSRTFLVKQSKQSAFAMLDLYGFDDDMPFLSGSSDNVELLHQIMAEYGTEPQQWERPFIDAIRARKAAKRKQVEAV</sequence>
<dbReference type="GO" id="GO:0005524">
    <property type="term" value="F:ATP binding"/>
    <property type="evidence" value="ECO:0007669"/>
    <property type="project" value="InterPro"/>
</dbReference>
<name>A0A892ZMA4_9NEIS</name>
<keyword evidence="4" id="KW-1185">Reference proteome</keyword>
<organism evidence="3 4">
    <name type="scientific">Paralysiella testudinis</name>
    <dbReference type="NCBI Taxonomy" id="2809020"/>
    <lineage>
        <taxon>Bacteria</taxon>
        <taxon>Pseudomonadati</taxon>
        <taxon>Pseudomonadota</taxon>
        <taxon>Betaproteobacteria</taxon>
        <taxon>Neisseriales</taxon>
        <taxon>Neisseriaceae</taxon>
        <taxon>Paralysiella</taxon>
    </lineage>
</organism>
<dbReference type="Proteomes" id="UP000653156">
    <property type="component" value="Chromosome"/>
</dbReference>
<dbReference type="Pfam" id="PF03135">
    <property type="entry name" value="CagE_TrbE_VirB"/>
    <property type="match status" value="1"/>
</dbReference>
<evidence type="ECO:0000256" key="1">
    <source>
        <dbReference type="ARBA" id="ARBA00006512"/>
    </source>
</evidence>
<evidence type="ECO:0000259" key="2">
    <source>
        <dbReference type="Pfam" id="PF03135"/>
    </source>
</evidence>
<dbReference type="InterPro" id="IPR027417">
    <property type="entry name" value="P-loop_NTPase"/>
</dbReference>
<dbReference type="EMBL" id="CP069798">
    <property type="protein sequence ID" value="QRQ82826.1"/>
    <property type="molecule type" value="Genomic_DNA"/>
</dbReference>
<evidence type="ECO:0000313" key="3">
    <source>
        <dbReference type="EMBL" id="QRQ82826.1"/>
    </source>
</evidence>